<keyword evidence="1" id="KW-0378">Hydrolase</keyword>
<dbReference type="PANTHER" id="PTHR22946">
    <property type="entry name" value="DIENELACTONE HYDROLASE DOMAIN-CONTAINING PROTEIN-RELATED"/>
    <property type="match status" value="1"/>
</dbReference>
<evidence type="ECO:0000313" key="3">
    <source>
        <dbReference type="EMBL" id="GKZ17322.1"/>
    </source>
</evidence>
<dbReference type="GO" id="GO:0016787">
    <property type="term" value="F:hydrolase activity"/>
    <property type="evidence" value="ECO:0007669"/>
    <property type="project" value="UniProtKB-KW"/>
</dbReference>
<reference evidence="3" key="1">
    <citation type="submission" date="2022-07" db="EMBL/GenBank/DDBJ databases">
        <title>Taxonomy of Aspergillus series Nigri: significant species reduction supported by multi-species coalescent approaches.</title>
        <authorList>
            <person name="Bian C."/>
            <person name="Kusuya Y."/>
            <person name="Sklenar F."/>
            <person name="D'hooge E."/>
            <person name="Yaguchi T."/>
            <person name="Takahashi H."/>
            <person name="Hubka V."/>
        </authorList>
    </citation>
    <scope>NUCLEOTIDE SEQUENCE</scope>
    <source>
        <strain evidence="3">CBS 733.88</strain>
    </source>
</reference>
<feature type="chain" id="PRO_5040986968" description="AB hydrolase-1 domain-containing protein" evidence="2">
    <location>
        <begin position="20"/>
        <end position="438"/>
    </location>
</feature>
<evidence type="ECO:0000313" key="4">
    <source>
        <dbReference type="Proteomes" id="UP001143548"/>
    </source>
</evidence>
<dbReference type="Proteomes" id="UP001143548">
    <property type="component" value="Unassembled WGS sequence"/>
</dbReference>
<feature type="signal peptide" evidence="2">
    <location>
        <begin position="1"/>
        <end position="19"/>
    </location>
</feature>
<evidence type="ECO:0000256" key="1">
    <source>
        <dbReference type="ARBA" id="ARBA00022801"/>
    </source>
</evidence>
<evidence type="ECO:0000256" key="2">
    <source>
        <dbReference type="SAM" id="SignalP"/>
    </source>
</evidence>
<evidence type="ECO:0008006" key="5">
    <source>
        <dbReference type="Google" id="ProtNLM"/>
    </source>
</evidence>
<name>A0A9W5YJY2_9EURO</name>
<dbReference type="AlphaFoldDB" id="A0A9W5YJY2"/>
<dbReference type="SUPFAM" id="SSF53474">
    <property type="entry name" value="alpha/beta-Hydrolases"/>
    <property type="match status" value="1"/>
</dbReference>
<gene>
    <name evidence="3" type="ORF">AbraCBS73388_008245</name>
</gene>
<proteinExistence type="predicted"/>
<dbReference type="InterPro" id="IPR029058">
    <property type="entry name" value="AB_hydrolase_fold"/>
</dbReference>
<protein>
    <recommendedName>
        <fullName evidence="5">AB hydrolase-1 domain-containing protein</fullName>
    </recommendedName>
</protein>
<sequence length="438" mass="48175">MFFEAFVTLLAITRMTNLAARITGVRLFLPALSVKRFSLAGAIQEEILARQLDTCTTFSDGPWVAYWSAIAYSHIARLDMELTKNGLDPIMHWVEEDHNDSRPPTGIDELLRRGAAAMSLTPLGQPLNLDTLKNGAAADDAQSSFAAVDAILKAIVYLFIAAWPGNTPKRDESYRMSARLFDILLDAVAPEIGFVIERHVIPSGDEKISIYGLVPSASKPDQRIPAILVSNGLEGTNVETMLSFLRSQRTTDCAWFFMEMPGTYAYKNPMEPGDAEQAYRDVISFLASHGLVDSTRIGMLGISFGAYWSTRMAIKDKRLATVISNGAPLRRSFRATASFGMPQIMMQALGNVVGAKSPASLGGKLHALALSQSEMESIQCPILAINGSNDTLLSTNDTIDLASWAPHSKLQLYPDDHCAMAHIQEWMDLSKQWFEEHL</sequence>
<dbReference type="InterPro" id="IPR010520">
    <property type="entry name" value="FrsA-like"/>
</dbReference>
<dbReference type="Pfam" id="PF06500">
    <property type="entry name" value="FrsA-like"/>
    <property type="match status" value="1"/>
</dbReference>
<dbReference type="Gene3D" id="3.40.50.1820">
    <property type="entry name" value="alpha/beta hydrolase"/>
    <property type="match status" value="1"/>
</dbReference>
<comment type="caution">
    <text evidence="3">The sequence shown here is derived from an EMBL/GenBank/DDBJ whole genome shotgun (WGS) entry which is preliminary data.</text>
</comment>
<keyword evidence="2" id="KW-0732">Signal</keyword>
<dbReference type="PANTHER" id="PTHR22946:SF12">
    <property type="entry name" value="CONIDIAL PIGMENT BIOSYNTHESIS PROTEIN AYG1 (AFU_ORTHOLOGUE AFUA_2G17550)"/>
    <property type="match status" value="1"/>
</dbReference>
<dbReference type="InterPro" id="IPR050261">
    <property type="entry name" value="FrsA_esterase"/>
</dbReference>
<accession>A0A9W5YJY2</accession>
<organism evidence="3 4">
    <name type="scientific">Aspergillus brasiliensis</name>
    <dbReference type="NCBI Taxonomy" id="319629"/>
    <lineage>
        <taxon>Eukaryota</taxon>
        <taxon>Fungi</taxon>
        <taxon>Dikarya</taxon>
        <taxon>Ascomycota</taxon>
        <taxon>Pezizomycotina</taxon>
        <taxon>Eurotiomycetes</taxon>
        <taxon>Eurotiomycetidae</taxon>
        <taxon>Eurotiales</taxon>
        <taxon>Aspergillaceae</taxon>
        <taxon>Aspergillus</taxon>
        <taxon>Aspergillus subgen. Circumdati</taxon>
    </lineage>
</organism>
<dbReference type="EMBL" id="BROQ01000005">
    <property type="protein sequence ID" value="GKZ17322.1"/>
    <property type="molecule type" value="Genomic_DNA"/>
</dbReference>